<dbReference type="PANTHER" id="PTHR20883">
    <property type="entry name" value="PHYTANOYL-COA DIOXYGENASE DOMAIN CONTAINING 1"/>
    <property type="match status" value="1"/>
</dbReference>
<dbReference type="Pfam" id="PF05721">
    <property type="entry name" value="PhyH"/>
    <property type="match status" value="1"/>
</dbReference>
<dbReference type="EMBL" id="JACERN010000023">
    <property type="protein sequence ID" value="MBA4708346.1"/>
    <property type="molecule type" value="Genomic_DNA"/>
</dbReference>
<dbReference type="GO" id="GO:0016706">
    <property type="term" value="F:2-oxoglutarate-dependent dioxygenase activity"/>
    <property type="evidence" value="ECO:0007669"/>
    <property type="project" value="UniProtKB-ARBA"/>
</dbReference>
<dbReference type="AlphaFoldDB" id="A0A838Y124"/>
<dbReference type="InterPro" id="IPR008775">
    <property type="entry name" value="Phytyl_CoA_dOase-like"/>
</dbReference>
<dbReference type="SUPFAM" id="SSF51197">
    <property type="entry name" value="Clavaminate synthase-like"/>
    <property type="match status" value="1"/>
</dbReference>
<gene>
    <name evidence="1" type="ORF">H2Z84_08110</name>
</gene>
<comment type="caution">
    <text evidence="1">The sequence shown here is derived from an EMBL/GenBank/DDBJ whole genome shotgun (WGS) entry which is preliminary data.</text>
</comment>
<evidence type="ECO:0000313" key="2">
    <source>
        <dbReference type="Proteomes" id="UP000545606"/>
    </source>
</evidence>
<evidence type="ECO:0000313" key="1">
    <source>
        <dbReference type="EMBL" id="MBA4708346.1"/>
    </source>
</evidence>
<name>A0A838Y124_9NEIS</name>
<reference evidence="1 2" key="1">
    <citation type="submission" date="2020-07" db="EMBL/GenBank/DDBJ databases">
        <title>Draft genome sequence of violacein-producing bacteria and related species.</title>
        <authorList>
            <person name="Wilson H.S."/>
            <person name="De Leon M.E."/>
        </authorList>
    </citation>
    <scope>NUCLEOTIDE SEQUENCE [LARGE SCALE GENOMIC DNA]</scope>
    <source>
        <strain evidence="1 2">HSC-21Su07</strain>
    </source>
</reference>
<keyword evidence="1" id="KW-0560">Oxidoreductase</keyword>
<dbReference type="GO" id="GO:0005506">
    <property type="term" value="F:iron ion binding"/>
    <property type="evidence" value="ECO:0007669"/>
    <property type="project" value="UniProtKB-ARBA"/>
</dbReference>
<accession>A0A838Y124</accession>
<protein>
    <submittedName>
        <fullName evidence="1">Phytanoyl-CoA dioxygenase family protein</fullName>
    </submittedName>
</protein>
<sequence length="276" mass="31227">MRYAQSDIRLSEETIQAFQRDGAVCIRQLFSPAELAALAEGIAANLQQPSPRAKVASQPDDPGWFFEDFCNWQENPAYRQLIFTPRLGQVAAQLMGSQQVRLYHDHLLVKEPNTRQKTPWHQDQPYYNVEGQQNCSMWLPIDPIPRSATLEFVAGSHRGPWLMPRSFMDKQAKWFPKGSLVDLPDIEADRENLSILGWALEPGDAVFFHMLTLHAAAGVGEQRRRVFSVRFLGDDMRHAPRPWVTSPDFPGLCDVLPAGAALDHPLFPLLFPAEGR</sequence>
<dbReference type="Gene3D" id="2.60.120.620">
    <property type="entry name" value="q2cbj1_9rhob like domain"/>
    <property type="match status" value="1"/>
</dbReference>
<keyword evidence="2" id="KW-1185">Reference proteome</keyword>
<proteinExistence type="predicted"/>
<organism evidence="1 2">
    <name type="scientific">Aquitalea aquatica</name>
    <dbReference type="NCBI Taxonomy" id="3044273"/>
    <lineage>
        <taxon>Bacteria</taxon>
        <taxon>Pseudomonadati</taxon>
        <taxon>Pseudomonadota</taxon>
        <taxon>Betaproteobacteria</taxon>
        <taxon>Neisseriales</taxon>
        <taxon>Chromobacteriaceae</taxon>
        <taxon>Aquitalea</taxon>
    </lineage>
</organism>
<dbReference type="PANTHER" id="PTHR20883:SF49">
    <property type="entry name" value="PHYTANOYL-COA DIOXYGENASE"/>
    <property type="match status" value="1"/>
</dbReference>
<dbReference type="Proteomes" id="UP000545606">
    <property type="component" value="Unassembled WGS sequence"/>
</dbReference>
<keyword evidence="1" id="KW-0223">Dioxygenase</keyword>